<gene>
    <name evidence="1" type="ORF">MVAC_29643</name>
</gene>
<dbReference type="AlphaFoldDB" id="K0UNT9"/>
<dbReference type="HOGENOM" id="CLU_1011301_0_0_11"/>
<sequence>MEFSFDTRATLLTQDTTSYEPEIAAQWHNNQRLIREQLIHLFGADSFERKLEDFIALGPAPWSVIARHNLFLNHIRMSFASGAYYASLVAAGALGERILNQLVITLRNDYQSHPATARVAKKDSFQNWHTMLTALSGWGVVGADVRKKFEDLCDLRNKASHYDSRLTLDGTDARPEALEAVRLAQSIISSIFAPHGGPPVYIDGIVGQSFIAREREDDPLIKHFFIPASVLVSPQHEWHHVGDGAGVMLDDETYHFRHPELSDVEFANHVAGKHD</sequence>
<dbReference type="RefSeq" id="WP_003934079.1">
    <property type="nucleotide sequence ID" value="NZ_JH814713.1"/>
</dbReference>
<proteinExistence type="predicted"/>
<accession>K0UNT9</accession>
<keyword evidence="2" id="KW-1185">Reference proteome</keyword>
<evidence type="ECO:0000313" key="1">
    <source>
        <dbReference type="EMBL" id="EJZ04248.1"/>
    </source>
</evidence>
<dbReference type="eggNOG" id="ENOG5033UIR">
    <property type="taxonomic scope" value="Bacteria"/>
</dbReference>
<comment type="caution">
    <text evidence="1">The sequence shown here is derived from an EMBL/GenBank/DDBJ whole genome shotgun (WGS) entry which is preliminary data.</text>
</comment>
<evidence type="ECO:0008006" key="3">
    <source>
        <dbReference type="Google" id="ProtNLM"/>
    </source>
</evidence>
<organism evidence="1 2">
    <name type="scientific">Mycolicibacterium vaccae ATCC 25954</name>
    <dbReference type="NCBI Taxonomy" id="1194972"/>
    <lineage>
        <taxon>Bacteria</taxon>
        <taxon>Bacillati</taxon>
        <taxon>Actinomycetota</taxon>
        <taxon>Actinomycetes</taxon>
        <taxon>Mycobacteriales</taxon>
        <taxon>Mycobacteriaceae</taxon>
        <taxon>Mycolicibacterium</taxon>
    </lineage>
</organism>
<dbReference type="Proteomes" id="UP000006072">
    <property type="component" value="Unassembled WGS sequence"/>
</dbReference>
<evidence type="ECO:0000313" key="2">
    <source>
        <dbReference type="Proteomes" id="UP000006072"/>
    </source>
</evidence>
<dbReference type="EMBL" id="ALQA01000133">
    <property type="protein sequence ID" value="EJZ04248.1"/>
    <property type="molecule type" value="Genomic_DNA"/>
</dbReference>
<protein>
    <recommendedName>
        <fullName evidence="3">DUF4145 domain-containing protein</fullName>
    </recommendedName>
</protein>
<reference evidence="1 2" key="1">
    <citation type="journal article" date="2012" name="J. Bacteriol.">
        <title>Complete Genome Sequence of Mycobacterium vaccae Type Strain ATCC 25954.</title>
        <authorList>
            <person name="Ho Y.S."/>
            <person name="Adroub S.A."/>
            <person name="Abadi M."/>
            <person name="Al Alwan B."/>
            <person name="Alkhateeb R."/>
            <person name="Gao G."/>
            <person name="Ragab A."/>
            <person name="Ali S."/>
            <person name="van Soolingen D."/>
            <person name="Bitter W."/>
            <person name="Pain A."/>
            <person name="Abdallah A.M."/>
        </authorList>
    </citation>
    <scope>NUCLEOTIDE SEQUENCE [LARGE SCALE GENOMIC DNA]</scope>
    <source>
        <strain evidence="1 2">ATCC 25954</strain>
    </source>
</reference>
<name>K0UNT9_MYCVA</name>